<evidence type="ECO:0000256" key="1">
    <source>
        <dbReference type="SAM" id="MobiDB-lite"/>
    </source>
</evidence>
<gene>
    <name evidence="2" type="ORF">AA0114_g3484</name>
</gene>
<accession>A0A4Q4MNC0</accession>
<evidence type="ECO:0000313" key="3">
    <source>
        <dbReference type="Proteomes" id="UP000292402"/>
    </source>
</evidence>
<reference evidence="3" key="1">
    <citation type="journal article" date="2019" name="bioRxiv">
        <title>Genomics, evolutionary history and diagnostics of the Alternaria alternata species group including apple and Asian pear pathotypes.</title>
        <authorList>
            <person name="Armitage A.D."/>
            <person name="Cockerton H.M."/>
            <person name="Sreenivasaprasad S."/>
            <person name="Woodhall J.W."/>
            <person name="Lane C.R."/>
            <person name="Harrison R.J."/>
            <person name="Clarkson J.P."/>
        </authorList>
    </citation>
    <scope>NUCLEOTIDE SEQUENCE [LARGE SCALE GENOMIC DNA]</scope>
    <source>
        <strain evidence="3">FERA 1082</strain>
    </source>
</reference>
<feature type="region of interest" description="Disordered" evidence="1">
    <location>
        <begin position="361"/>
        <end position="383"/>
    </location>
</feature>
<sequence length="383" mass="43349">MANIPMMCLAEIVCEIPPSSLYSELPIQERLVTAGMNTSGLSVNGPAVVPNSTQATKISRVLATYHGVVPQNKQTVVVGMHADPNDQSRAANVFRRARETVQTEKYGPNSFIQQFIPGKVSSEDFLVQQTNLRLEAKAREFHPPNETQAQTNSRMAERQGFLDAMASGERLWVNTYELEYRKTVAALPAARGLERTRLTRKAELYHRMKDGPPRCAVDLNTLHSRQQCDQAKMIPLGLRNWELILDFWQATITDDILTSHLEKASNVVDIRRMLERNNVPDFKDMQGNLWINACALIDLHIVGPNQSKRREMLLDDRSRRMAAYDLGSWSDRKSTCLTRIRALHIDLKFHEDPEFGTWTETPVLIPGSKGRKRPMEEQGLGST</sequence>
<organism evidence="2 3">
    <name type="scientific">Alternaria tenuissima</name>
    <dbReference type="NCBI Taxonomy" id="119927"/>
    <lineage>
        <taxon>Eukaryota</taxon>
        <taxon>Fungi</taxon>
        <taxon>Dikarya</taxon>
        <taxon>Ascomycota</taxon>
        <taxon>Pezizomycotina</taxon>
        <taxon>Dothideomycetes</taxon>
        <taxon>Pleosporomycetidae</taxon>
        <taxon>Pleosporales</taxon>
        <taxon>Pleosporineae</taxon>
        <taxon>Pleosporaceae</taxon>
        <taxon>Alternaria</taxon>
        <taxon>Alternaria sect. Alternaria</taxon>
        <taxon>Alternaria alternata complex</taxon>
    </lineage>
</organism>
<protein>
    <submittedName>
        <fullName evidence="2">Uncharacterized protein</fullName>
    </submittedName>
</protein>
<dbReference type="AlphaFoldDB" id="A0A4Q4MNC0"/>
<proteinExistence type="predicted"/>
<comment type="caution">
    <text evidence="2">The sequence shown here is derived from an EMBL/GenBank/DDBJ whole genome shotgun (WGS) entry which is preliminary data.</text>
</comment>
<dbReference type="EMBL" id="PDXA01000009">
    <property type="protein sequence ID" value="RYN55194.1"/>
    <property type="molecule type" value="Genomic_DNA"/>
</dbReference>
<evidence type="ECO:0000313" key="2">
    <source>
        <dbReference type="EMBL" id="RYN55194.1"/>
    </source>
</evidence>
<name>A0A4Q4MNC0_9PLEO</name>
<dbReference type="Proteomes" id="UP000292402">
    <property type="component" value="Unassembled WGS sequence"/>
</dbReference>